<accession>U9TE81</accession>
<evidence type="ECO:0000313" key="1">
    <source>
        <dbReference type="EMBL" id="ESA04618.1"/>
    </source>
</evidence>
<reference evidence="1" key="1">
    <citation type="submission" date="2013-07" db="EMBL/GenBank/DDBJ databases">
        <title>The genome of an arbuscular mycorrhizal fungus provides insights into the evolution of the oldest plant symbiosis.</title>
        <authorList>
            <consortium name="DOE Joint Genome Institute"/>
            <person name="Tisserant E."/>
            <person name="Malbreil M."/>
            <person name="Kuo A."/>
            <person name="Kohler A."/>
            <person name="Symeonidi A."/>
            <person name="Balestrini R."/>
            <person name="Charron P."/>
            <person name="Duensing N."/>
            <person name="Frei-dit-Frey N."/>
            <person name="Gianinazzi-Pearson V."/>
            <person name="Gilbert B."/>
            <person name="Handa Y."/>
            <person name="Hijri M."/>
            <person name="Kaul R."/>
            <person name="Kawaguchi M."/>
            <person name="Krajinski F."/>
            <person name="Lammers P."/>
            <person name="Lapierre D."/>
            <person name="Masclaux F.G."/>
            <person name="Murat C."/>
            <person name="Morin E."/>
            <person name="Ndikumana S."/>
            <person name="Pagni M."/>
            <person name="Petitpierre D."/>
            <person name="Requena N."/>
            <person name="Rosikiewicz P."/>
            <person name="Riley R."/>
            <person name="Saito K."/>
            <person name="San Clemente H."/>
            <person name="Shapiro H."/>
            <person name="van Tuinen D."/>
            <person name="Becard G."/>
            <person name="Bonfante P."/>
            <person name="Paszkowski U."/>
            <person name="Shachar-Hill Y."/>
            <person name="Young J.P."/>
            <person name="Sanders I.R."/>
            <person name="Henrissat B."/>
            <person name="Rensing S.A."/>
            <person name="Grigoriev I.V."/>
            <person name="Corradi N."/>
            <person name="Roux C."/>
            <person name="Martin F."/>
        </authorList>
    </citation>
    <scope>NUCLEOTIDE SEQUENCE</scope>
    <source>
        <strain evidence="1">DAOM 197198</strain>
    </source>
</reference>
<protein>
    <submittedName>
        <fullName evidence="1">Uncharacterized protein</fullName>
    </submittedName>
</protein>
<sequence length="199" mass="22338">MLKELGMGEVEEEEENNVSDKGSLKISLKSTGIGCRDGKRRVFGGGVKINSVSRSGPEREMDEAGWLDWSTKGEFQPIKPGPLGRFVIVVVDGVIVHMLTRIRVISGLGMRMLLVTIGKRWQAVEAQLSLPHLWHNLLVFCSNFQHLLHGLEEPNAHLWYYEGSKWSNNILPIGYQNGMSVTWMAQRSLLDQSCLGSYK</sequence>
<proteinExistence type="predicted"/>
<name>U9TE81_RHIID</name>
<dbReference type="HOGENOM" id="CLU_1372855_0_0_1"/>
<dbReference type="EMBL" id="KI294156">
    <property type="protein sequence ID" value="ESA04618.1"/>
    <property type="molecule type" value="Genomic_DNA"/>
</dbReference>
<dbReference type="AlphaFoldDB" id="U9TE81"/>
<organism evidence="1">
    <name type="scientific">Rhizophagus irregularis (strain DAOM 181602 / DAOM 197198 / MUCL 43194)</name>
    <name type="common">Arbuscular mycorrhizal fungus</name>
    <name type="synonym">Glomus intraradices</name>
    <dbReference type="NCBI Taxonomy" id="747089"/>
    <lineage>
        <taxon>Eukaryota</taxon>
        <taxon>Fungi</taxon>
        <taxon>Fungi incertae sedis</taxon>
        <taxon>Mucoromycota</taxon>
        <taxon>Glomeromycotina</taxon>
        <taxon>Glomeromycetes</taxon>
        <taxon>Glomerales</taxon>
        <taxon>Glomeraceae</taxon>
        <taxon>Rhizophagus</taxon>
    </lineage>
</organism>
<gene>
    <name evidence="1" type="ORF">GLOINDRAFT_4401</name>
</gene>